<feature type="region of interest" description="Disordered" evidence="1">
    <location>
        <begin position="791"/>
        <end position="829"/>
    </location>
</feature>
<dbReference type="AlphaFoldDB" id="K8EN18"/>
<dbReference type="RefSeq" id="XP_007509613.1">
    <property type="nucleotide sequence ID" value="XM_007509551.1"/>
</dbReference>
<sequence>MPPPPKSQKRSANTTPKIYHLYAHVLHQNASSSLGKGGKGGEASSSSSSKDGDFAETTHASNFNSEFSSRPPPKTLPTSASAYNDLLLLEPNFWYLEKCARDFSSSSSSSPSGSRRDEKEEDEDEEYSYDEEDEEDASKAAFKKLFGMMRESASSSSSFSNGGGAVAGTTTTLRALSSSASFKVRKCSPCAIAMFSRTILLSKLDQAETVPHTNVMQSTRVENGLKTLRGVVQALAKQSRKASGVDIVHWMTTTIGTINSMNDSDASTRSNKMNDTMTSTMTTTTSTREFAMLPSVYESNRFFNALIQKCCDVLKSDVAHPKCKLEALKLLASLAKCKENIGSSCLFAYLVSDQKNGDAIFDAIVNNVLKNDILARNTLWQDACYVLAVLLSWNEGKNRVAARTARATDLEAAALLRAISFLLTKSGSVDEGHSDRNNNNSSSSRTRKAPQGNQAVTNLLTSGWMHVTKALGFVEDKLNGVSDALGAHTKMFPNSDVDVCGALCIARDAKFMSAQPLVTSENDRLQKGGENGGKTSSSFSSSPTIAHILDDDAALIGVSLMHGVLSNCVALRLPRAWIKKTSVNASEMLHGVALGDHWRDALGSILVFAAALAREREIEKKKTSSSIANNIRRIVSGTDSKCLSSSSLEAVGEARRKALATSVLCCFQRLVDDSASLEFLCALSCLDCARPLPGSTVSSSVSPLQSSSLTSSNGTGNADTHFISNLVSSKGLLNARVKLNRPFIAAMLETCSEIAKFGEYFGAGVTSRAVYISHQIVSVKAANRSFVCGYAPSTTEEDGGRRRRRREDESENENNTNSNNNTFKATGEGSSSLRANWSRTFDAIAVVLELCSKAHVAEAANPPAAKTVNGASSPKREKQRNAGRANEEQAPPASSSLDEFKATRSAVAAQLVNLVNLFLAKPESSCDSIADVAELVETLVALCPKLTPLLNAVGQQTYGELRMQSIAFVYNALKSVNNNNNKTTTTTSSSSTKPNELNNNNNNKSVTTVRAVAEREINDGSMTRNVPVKDNLTAAFALRSGSFSSSFEKQQLQNQQQNDDDVAVLALIRAGAAAGW</sequence>
<gene>
    <name evidence="2" type="ordered locus">Bathy13g02550</name>
</gene>
<feature type="region of interest" description="Disordered" evidence="1">
    <location>
        <begin position="977"/>
        <end position="1003"/>
    </location>
</feature>
<protein>
    <submittedName>
        <fullName evidence="2">Uncharacterized protein</fullName>
    </submittedName>
</protein>
<feature type="region of interest" description="Disordered" evidence="1">
    <location>
        <begin position="30"/>
        <end position="76"/>
    </location>
</feature>
<feature type="compositionally biased region" description="Low complexity" evidence="1">
    <location>
        <begin position="813"/>
        <end position="822"/>
    </location>
</feature>
<dbReference type="EMBL" id="FO082266">
    <property type="protein sequence ID" value="CCO19416.1"/>
    <property type="molecule type" value="Genomic_DNA"/>
</dbReference>
<evidence type="ECO:0000313" key="2">
    <source>
        <dbReference type="EMBL" id="CCO19416.1"/>
    </source>
</evidence>
<feature type="compositionally biased region" description="Low complexity" evidence="1">
    <location>
        <begin position="104"/>
        <end position="113"/>
    </location>
</feature>
<feature type="region of interest" description="Disordered" evidence="1">
    <location>
        <begin position="862"/>
        <end position="897"/>
    </location>
</feature>
<dbReference type="KEGG" id="bpg:Bathy13g02550"/>
<organism evidence="2 3">
    <name type="scientific">Bathycoccus prasinos</name>
    <dbReference type="NCBI Taxonomy" id="41875"/>
    <lineage>
        <taxon>Eukaryota</taxon>
        <taxon>Viridiplantae</taxon>
        <taxon>Chlorophyta</taxon>
        <taxon>Mamiellophyceae</taxon>
        <taxon>Mamiellales</taxon>
        <taxon>Bathycoccaceae</taxon>
        <taxon>Bathycoccus</taxon>
    </lineage>
</organism>
<feature type="region of interest" description="Disordered" evidence="1">
    <location>
        <begin position="430"/>
        <end position="453"/>
    </location>
</feature>
<evidence type="ECO:0000313" key="3">
    <source>
        <dbReference type="Proteomes" id="UP000198341"/>
    </source>
</evidence>
<feature type="compositionally biased region" description="Polar residues" evidence="1">
    <location>
        <begin position="58"/>
        <end position="68"/>
    </location>
</feature>
<feature type="compositionally biased region" description="Acidic residues" evidence="1">
    <location>
        <begin position="119"/>
        <end position="136"/>
    </location>
</feature>
<feature type="region of interest" description="Disordered" evidence="1">
    <location>
        <begin position="696"/>
        <end position="715"/>
    </location>
</feature>
<name>K8EN18_9CHLO</name>
<evidence type="ECO:0000256" key="1">
    <source>
        <dbReference type="SAM" id="MobiDB-lite"/>
    </source>
</evidence>
<feature type="region of interest" description="Disordered" evidence="1">
    <location>
        <begin position="103"/>
        <end position="136"/>
    </location>
</feature>
<accession>K8EN18</accession>
<reference evidence="2 3" key="1">
    <citation type="submission" date="2011-10" db="EMBL/GenBank/DDBJ databases">
        <authorList>
            <person name="Genoscope - CEA"/>
        </authorList>
    </citation>
    <scope>NUCLEOTIDE SEQUENCE [LARGE SCALE GENOMIC DNA]</scope>
    <source>
        <strain evidence="2 3">RCC 1105</strain>
    </source>
</reference>
<dbReference type="GeneID" id="19012207"/>
<proteinExistence type="predicted"/>
<dbReference type="Proteomes" id="UP000198341">
    <property type="component" value="Chromosome 13"/>
</dbReference>
<keyword evidence="3" id="KW-1185">Reference proteome</keyword>
<feature type="region of interest" description="Disordered" evidence="1">
    <location>
        <begin position="520"/>
        <end position="541"/>
    </location>
</feature>